<evidence type="ECO:0000256" key="1">
    <source>
        <dbReference type="SAM" id="MobiDB-lite"/>
    </source>
</evidence>
<reference evidence="2" key="1">
    <citation type="submission" date="2020-08" db="EMBL/GenBank/DDBJ databases">
        <title>Genome sequencing and assembly of the red palm weevil Rhynchophorus ferrugineus.</title>
        <authorList>
            <person name="Dias G.B."/>
            <person name="Bergman C.M."/>
            <person name="Manee M."/>
        </authorList>
    </citation>
    <scope>NUCLEOTIDE SEQUENCE</scope>
    <source>
        <strain evidence="2">AA-2017</strain>
        <tissue evidence="2">Whole larva</tissue>
    </source>
</reference>
<evidence type="ECO:0000313" key="2">
    <source>
        <dbReference type="EMBL" id="KAF7287236.1"/>
    </source>
</evidence>
<proteinExistence type="predicted"/>
<evidence type="ECO:0000313" key="3">
    <source>
        <dbReference type="Proteomes" id="UP000625711"/>
    </source>
</evidence>
<feature type="compositionally biased region" description="Low complexity" evidence="1">
    <location>
        <begin position="1"/>
        <end position="11"/>
    </location>
</feature>
<feature type="compositionally biased region" description="Pro residues" evidence="1">
    <location>
        <begin position="12"/>
        <end position="33"/>
    </location>
</feature>
<feature type="region of interest" description="Disordered" evidence="1">
    <location>
        <begin position="1"/>
        <end position="120"/>
    </location>
</feature>
<keyword evidence="3" id="KW-1185">Reference proteome</keyword>
<feature type="compositionally biased region" description="Pro residues" evidence="1">
    <location>
        <begin position="60"/>
        <end position="72"/>
    </location>
</feature>
<sequence length="134" mass="14886">MAEFFLLYTPSYLPPSPPSSTSTPDPPFPPPPPSDEENIKFHTSPEEKKVVPSQFSITPRPLPPSPSPPPPDTALGFKSFLSENKRGEGRAARMTTRRTRTNLMPPGLHTNQRGGRAAGWCRGEREVSRSIFFR</sequence>
<accession>A0A834MLN5</accession>
<feature type="compositionally biased region" description="Basic and acidic residues" evidence="1">
    <location>
        <begin position="37"/>
        <end position="50"/>
    </location>
</feature>
<name>A0A834MLN5_RHYFE</name>
<dbReference type="AlphaFoldDB" id="A0A834MLN5"/>
<dbReference type="EMBL" id="JAACXV010000015">
    <property type="protein sequence ID" value="KAF7287236.1"/>
    <property type="molecule type" value="Genomic_DNA"/>
</dbReference>
<protein>
    <submittedName>
        <fullName evidence="2">Uncharacterized protein</fullName>
    </submittedName>
</protein>
<dbReference type="Proteomes" id="UP000625711">
    <property type="component" value="Unassembled WGS sequence"/>
</dbReference>
<gene>
    <name evidence="2" type="ORF">GWI33_002055</name>
</gene>
<organism evidence="2 3">
    <name type="scientific">Rhynchophorus ferrugineus</name>
    <name type="common">Red palm weevil</name>
    <name type="synonym">Curculio ferrugineus</name>
    <dbReference type="NCBI Taxonomy" id="354439"/>
    <lineage>
        <taxon>Eukaryota</taxon>
        <taxon>Metazoa</taxon>
        <taxon>Ecdysozoa</taxon>
        <taxon>Arthropoda</taxon>
        <taxon>Hexapoda</taxon>
        <taxon>Insecta</taxon>
        <taxon>Pterygota</taxon>
        <taxon>Neoptera</taxon>
        <taxon>Endopterygota</taxon>
        <taxon>Coleoptera</taxon>
        <taxon>Polyphaga</taxon>
        <taxon>Cucujiformia</taxon>
        <taxon>Curculionidae</taxon>
        <taxon>Dryophthorinae</taxon>
        <taxon>Rhynchophorus</taxon>
    </lineage>
</organism>
<comment type="caution">
    <text evidence="2">The sequence shown here is derived from an EMBL/GenBank/DDBJ whole genome shotgun (WGS) entry which is preliminary data.</text>
</comment>